<evidence type="ECO:0000259" key="6">
    <source>
        <dbReference type="Pfam" id="PF04542"/>
    </source>
</evidence>
<evidence type="ECO:0000256" key="4">
    <source>
        <dbReference type="ARBA" id="ARBA00023125"/>
    </source>
</evidence>
<evidence type="ECO:0000256" key="3">
    <source>
        <dbReference type="ARBA" id="ARBA00023082"/>
    </source>
</evidence>
<name>A0A840IF41_9ACTN</name>
<protein>
    <submittedName>
        <fullName evidence="8">RNA polymerase sigma-70 factor (ECF subfamily)</fullName>
    </submittedName>
</protein>
<keyword evidence="5" id="KW-0804">Transcription</keyword>
<comment type="caution">
    <text evidence="8">The sequence shown here is derived from an EMBL/GenBank/DDBJ whole genome shotgun (WGS) entry which is preliminary data.</text>
</comment>
<dbReference type="InterPro" id="IPR039425">
    <property type="entry name" value="RNA_pol_sigma-70-like"/>
</dbReference>
<keyword evidence="3" id="KW-0731">Sigma factor</keyword>
<keyword evidence="2" id="KW-0805">Transcription regulation</keyword>
<evidence type="ECO:0000256" key="5">
    <source>
        <dbReference type="ARBA" id="ARBA00023163"/>
    </source>
</evidence>
<dbReference type="NCBIfam" id="TIGR02937">
    <property type="entry name" value="sigma70-ECF"/>
    <property type="match status" value="1"/>
</dbReference>
<dbReference type="InterPro" id="IPR013325">
    <property type="entry name" value="RNA_pol_sigma_r2"/>
</dbReference>
<dbReference type="PANTHER" id="PTHR43133">
    <property type="entry name" value="RNA POLYMERASE ECF-TYPE SIGMA FACTO"/>
    <property type="match status" value="1"/>
</dbReference>
<organism evidence="8 9">
    <name type="scientific">Conexibacter arvalis</name>
    <dbReference type="NCBI Taxonomy" id="912552"/>
    <lineage>
        <taxon>Bacteria</taxon>
        <taxon>Bacillati</taxon>
        <taxon>Actinomycetota</taxon>
        <taxon>Thermoleophilia</taxon>
        <taxon>Solirubrobacterales</taxon>
        <taxon>Conexibacteraceae</taxon>
        <taxon>Conexibacter</taxon>
    </lineage>
</organism>
<dbReference type="GO" id="GO:0016987">
    <property type="term" value="F:sigma factor activity"/>
    <property type="evidence" value="ECO:0007669"/>
    <property type="project" value="UniProtKB-KW"/>
</dbReference>
<keyword evidence="4" id="KW-0238">DNA-binding</keyword>
<reference evidence="8 9" key="1">
    <citation type="submission" date="2020-08" db="EMBL/GenBank/DDBJ databases">
        <title>Genomic Encyclopedia of Archaeal and Bacterial Type Strains, Phase II (KMG-II): from individual species to whole genera.</title>
        <authorList>
            <person name="Goeker M."/>
        </authorList>
    </citation>
    <scope>NUCLEOTIDE SEQUENCE [LARGE SCALE GENOMIC DNA]</scope>
    <source>
        <strain evidence="8 9">DSM 23288</strain>
    </source>
</reference>
<gene>
    <name evidence="8" type="ORF">BDZ31_002194</name>
</gene>
<dbReference type="PANTHER" id="PTHR43133:SF8">
    <property type="entry name" value="RNA POLYMERASE SIGMA FACTOR HI_1459-RELATED"/>
    <property type="match status" value="1"/>
</dbReference>
<keyword evidence="9" id="KW-1185">Reference proteome</keyword>
<dbReference type="EMBL" id="JACHNU010000002">
    <property type="protein sequence ID" value="MBB4662608.1"/>
    <property type="molecule type" value="Genomic_DNA"/>
</dbReference>
<feature type="domain" description="RNA polymerase sigma-70 region 2" evidence="6">
    <location>
        <begin position="25"/>
        <end position="91"/>
    </location>
</feature>
<dbReference type="Pfam" id="PF04542">
    <property type="entry name" value="Sigma70_r2"/>
    <property type="match status" value="1"/>
</dbReference>
<dbReference type="SUPFAM" id="SSF88946">
    <property type="entry name" value="Sigma2 domain of RNA polymerase sigma factors"/>
    <property type="match status" value="1"/>
</dbReference>
<dbReference type="InterPro" id="IPR036388">
    <property type="entry name" value="WH-like_DNA-bd_sf"/>
</dbReference>
<dbReference type="InterPro" id="IPR013249">
    <property type="entry name" value="RNA_pol_sigma70_r4_t2"/>
</dbReference>
<dbReference type="InterPro" id="IPR013324">
    <property type="entry name" value="RNA_pol_sigma_r3/r4-like"/>
</dbReference>
<dbReference type="Gene3D" id="1.10.10.10">
    <property type="entry name" value="Winged helix-like DNA-binding domain superfamily/Winged helix DNA-binding domain"/>
    <property type="match status" value="1"/>
</dbReference>
<dbReference type="AlphaFoldDB" id="A0A840IF41"/>
<evidence type="ECO:0000256" key="2">
    <source>
        <dbReference type="ARBA" id="ARBA00023015"/>
    </source>
</evidence>
<proteinExistence type="inferred from homology"/>
<dbReference type="InterPro" id="IPR014284">
    <property type="entry name" value="RNA_pol_sigma-70_dom"/>
</dbReference>
<evidence type="ECO:0000256" key="1">
    <source>
        <dbReference type="ARBA" id="ARBA00010641"/>
    </source>
</evidence>
<dbReference type="Proteomes" id="UP000585272">
    <property type="component" value="Unassembled WGS sequence"/>
</dbReference>
<dbReference type="SUPFAM" id="SSF88659">
    <property type="entry name" value="Sigma3 and sigma4 domains of RNA polymerase sigma factors"/>
    <property type="match status" value="1"/>
</dbReference>
<dbReference type="GO" id="GO:0006352">
    <property type="term" value="P:DNA-templated transcription initiation"/>
    <property type="evidence" value="ECO:0007669"/>
    <property type="project" value="InterPro"/>
</dbReference>
<dbReference type="RefSeq" id="WP_183341914.1">
    <property type="nucleotide sequence ID" value="NZ_JACHNU010000002.1"/>
</dbReference>
<feature type="domain" description="RNA polymerase sigma factor 70 region 4 type 2" evidence="7">
    <location>
        <begin position="130"/>
        <end position="178"/>
    </location>
</feature>
<accession>A0A840IF41</accession>
<dbReference type="InterPro" id="IPR007627">
    <property type="entry name" value="RNA_pol_sigma70_r2"/>
</dbReference>
<sequence length="189" mass="20776">MPAEDRTDADLLRMAATDPEAFGRFYRRHVRWVLALCARRCGDAELAADVTAETFATVLAQRDRFDPDRGSAGNWLFQIALNKLADAHRRGAAERRARDRLGIPPIALTEEDVERIDELASLAGAGDAAALLAALPDDQRRAVEARVVHERGYDEIAAELALSPAAVRQRVSRGLTALRARLRPEGGER</sequence>
<dbReference type="GO" id="GO:0003677">
    <property type="term" value="F:DNA binding"/>
    <property type="evidence" value="ECO:0007669"/>
    <property type="project" value="UniProtKB-KW"/>
</dbReference>
<comment type="similarity">
    <text evidence="1">Belongs to the sigma-70 factor family. ECF subfamily.</text>
</comment>
<evidence type="ECO:0000259" key="7">
    <source>
        <dbReference type="Pfam" id="PF08281"/>
    </source>
</evidence>
<evidence type="ECO:0000313" key="8">
    <source>
        <dbReference type="EMBL" id="MBB4662608.1"/>
    </source>
</evidence>
<dbReference type="Gene3D" id="1.10.1740.10">
    <property type="match status" value="1"/>
</dbReference>
<dbReference type="Pfam" id="PF08281">
    <property type="entry name" value="Sigma70_r4_2"/>
    <property type="match status" value="1"/>
</dbReference>
<evidence type="ECO:0000313" key="9">
    <source>
        <dbReference type="Proteomes" id="UP000585272"/>
    </source>
</evidence>